<evidence type="ECO:0000256" key="2">
    <source>
        <dbReference type="ARBA" id="ARBA00023141"/>
    </source>
</evidence>
<keyword evidence="2" id="KW-0028">Amino-acid biosynthesis</keyword>
<dbReference type="NCBIfam" id="NF001311">
    <property type="entry name" value="PRK00258.1-3"/>
    <property type="match status" value="1"/>
</dbReference>
<dbReference type="SUPFAM" id="SSF51735">
    <property type="entry name" value="NAD(P)-binding Rossmann-fold domains"/>
    <property type="match status" value="1"/>
</dbReference>
<sequence>MAHSLSPILHRAAYDALGLSDWTFDLFDVGAQELPGFLASLDERWRGLALTMPLKEAALALADVASPTALHTGAANTLIRQDDSWHADNTDVLGIRAALLDAGVAPGAGRALVLGSGATARSALAALAGLDLHDVVLAVRGEARPETLRQAREAGMTIRVAPLDDAAHLLTQVPVAVSTLPPGGADAVAATLGERQLTGDGVLLDVVYAGWPTPLGTAARRAGLSVVPGIEMLIHQAAAQVRSMTGRDAPLAAMQAAGRAAQRTQGA</sequence>
<dbReference type="GO" id="GO:0005829">
    <property type="term" value="C:cytosol"/>
    <property type="evidence" value="ECO:0007669"/>
    <property type="project" value="TreeGrafter"/>
</dbReference>
<keyword evidence="2" id="KW-0057">Aromatic amino acid biosynthesis</keyword>
<evidence type="ECO:0000313" key="6">
    <source>
        <dbReference type="Proteomes" id="UP000571817"/>
    </source>
</evidence>
<evidence type="ECO:0000313" key="5">
    <source>
        <dbReference type="EMBL" id="NYJ74456.1"/>
    </source>
</evidence>
<protein>
    <submittedName>
        <fullName evidence="5">Shikimate dehydrogenase</fullName>
        <ecNumber evidence="5">1.1.1.25</ecNumber>
    </submittedName>
</protein>
<dbReference type="GO" id="GO:0019632">
    <property type="term" value="P:shikimate metabolic process"/>
    <property type="evidence" value="ECO:0007669"/>
    <property type="project" value="TreeGrafter"/>
</dbReference>
<dbReference type="AlphaFoldDB" id="A0A853DAC9"/>
<keyword evidence="5" id="KW-0560">Oxidoreductase</keyword>
<dbReference type="GO" id="GO:0009073">
    <property type="term" value="P:aromatic amino acid family biosynthetic process"/>
    <property type="evidence" value="ECO:0007669"/>
    <property type="project" value="UniProtKB-KW"/>
</dbReference>
<comment type="pathway">
    <text evidence="1">Metabolic intermediate biosynthesis; chorismate biosynthesis; chorismate from D-erythrose 4-phosphate and phosphoenolpyruvate: step 4/7.</text>
</comment>
<name>A0A853DAC9_9MICO</name>
<feature type="domain" description="SDH C-terminal" evidence="4">
    <location>
        <begin position="229"/>
        <end position="257"/>
    </location>
</feature>
<evidence type="ECO:0000259" key="4">
    <source>
        <dbReference type="Pfam" id="PF18317"/>
    </source>
</evidence>
<dbReference type="Proteomes" id="UP000571817">
    <property type="component" value="Unassembled WGS sequence"/>
</dbReference>
<gene>
    <name evidence="5" type="ORF">HNR15_001419</name>
</gene>
<dbReference type="InterPro" id="IPR036291">
    <property type="entry name" value="NAD(P)-bd_dom_sf"/>
</dbReference>
<organism evidence="5 6">
    <name type="scientific">Allobranchiibius huperziae</name>
    <dbReference type="NCBI Taxonomy" id="1874116"/>
    <lineage>
        <taxon>Bacteria</taxon>
        <taxon>Bacillati</taxon>
        <taxon>Actinomycetota</taxon>
        <taxon>Actinomycetes</taxon>
        <taxon>Micrococcales</taxon>
        <taxon>Dermacoccaceae</taxon>
        <taxon>Allobranchiibius</taxon>
    </lineage>
</organism>
<dbReference type="InterPro" id="IPR046346">
    <property type="entry name" value="Aminoacid_DH-like_N_sf"/>
</dbReference>
<dbReference type="SUPFAM" id="SSF53223">
    <property type="entry name" value="Aminoacid dehydrogenase-like, N-terminal domain"/>
    <property type="match status" value="1"/>
</dbReference>
<reference evidence="5 6" key="1">
    <citation type="submission" date="2020-07" db="EMBL/GenBank/DDBJ databases">
        <title>Sequencing the genomes of 1000 actinobacteria strains.</title>
        <authorList>
            <person name="Klenk H.-P."/>
        </authorList>
    </citation>
    <scope>NUCLEOTIDE SEQUENCE [LARGE SCALE GENOMIC DNA]</scope>
    <source>
        <strain evidence="5 6">DSM 29531</strain>
    </source>
</reference>
<dbReference type="Gene3D" id="3.40.50.720">
    <property type="entry name" value="NAD(P)-binding Rossmann-like Domain"/>
    <property type="match status" value="1"/>
</dbReference>
<evidence type="ECO:0000259" key="3">
    <source>
        <dbReference type="Pfam" id="PF08501"/>
    </source>
</evidence>
<dbReference type="InterPro" id="IPR022893">
    <property type="entry name" value="Shikimate_DH_fam"/>
</dbReference>
<dbReference type="Gene3D" id="3.40.50.10860">
    <property type="entry name" value="Leucine Dehydrogenase, chain A, domain 1"/>
    <property type="match status" value="1"/>
</dbReference>
<dbReference type="InterPro" id="IPR013708">
    <property type="entry name" value="Shikimate_DH-bd_N"/>
</dbReference>
<proteinExistence type="predicted"/>
<dbReference type="GO" id="GO:0050661">
    <property type="term" value="F:NADP binding"/>
    <property type="evidence" value="ECO:0007669"/>
    <property type="project" value="TreeGrafter"/>
</dbReference>
<dbReference type="PANTHER" id="PTHR21089">
    <property type="entry name" value="SHIKIMATE DEHYDROGENASE"/>
    <property type="match status" value="1"/>
</dbReference>
<dbReference type="Pfam" id="PF18317">
    <property type="entry name" value="SDH_C"/>
    <property type="match status" value="1"/>
</dbReference>
<keyword evidence="6" id="KW-1185">Reference proteome</keyword>
<dbReference type="Pfam" id="PF08501">
    <property type="entry name" value="Shikimate_dh_N"/>
    <property type="match status" value="1"/>
</dbReference>
<dbReference type="EC" id="1.1.1.25" evidence="5"/>
<dbReference type="InterPro" id="IPR041121">
    <property type="entry name" value="SDH_C"/>
</dbReference>
<dbReference type="GO" id="GO:0004764">
    <property type="term" value="F:shikimate 3-dehydrogenase (NADP+) activity"/>
    <property type="evidence" value="ECO:0007669"/>
    <property type="project" value="UniProtKB-EC"/>
</dbReference>
<dbReference type="PANTHER" id="PTHR21089:SF1">
    <property type="entry name" value="BIFUNCTIONAL 3-DEHYDROQUINATE DEHYDRATASE_SHIKIMATE DEHYDROGENASE, CHLOROPLASTIC"/>
    <property type="match status" value="1"/>
</dbReference>
<evidence type="ECO:0000256" key="1">
    <source>
        <dbReference type="ARBA" id="ARBA00004871"/>
    </source>
</evidence>
<accession>A0A853DAC9</accession>
<dbReference type="GO" id="GO:0009423">
    <property type="term" value="P:chorismate biosynthetic process"/>
    <property type="evidence" value="ECO:0007669"/>
    <property type="project" value="TreeGrafter"/>
</dbReference>
<comment type="caution">
    <text evidence="5">The sequence shown here is derived from an EMBL/GenBank/DDBJ whole genome shotgun (WGS) entry which is preliminary data.</text>
</comment>
<dbReference type="EMBL" id="JACCFW010000001">
    <property type="protein sequence ID" value="NYJ74456.1"/>
    <property type="molecule type" value="Genomic_DNA"/>
</dbReference>
<feature type="domain" description="Shikimate dehydrogenase substrate binding N-terminal" evidence="3">
    <location>
        <begin position="2"/>
        <end position="78"/>
    </location>
</feature>